<name>A0ABS8UUF7_DATST</name>
<sequence length="129" mass="14597">MREDALTLFVEETDRLDPVLLPSNFGSDIAPISSENRTVISTRYNSSSCTVYIELKYHLVTYLANMTRLKEFINEQLVIIPTALIGAHDQFLTTYGQPLPPPPMLQTRGLCFFSFALSGFQFVVDFVLK</sequence>
<dbReference type="EMBL" id="JACEIK010002525">
    <property type="protein sequence ID" value="MCD9637644.1"/>
    <property type="molecule type" value="Genomic_DNA"/>
</dbReference>
<proteinExistence type="predicted"/>
<organism evidence="1 2">
    <name type="scientific">Datura stramonium</name>
    <name type="common">Jimsonweed</name>
    <name type="synonym">Common thornapple</name>
    <dbReference type="NCBI Taxonomy" id="4076"/>
    <lineage>
        <taxon>Eukaryota</taxon>
        <taxon>Viridiplantae</taxon>
        <taxon>Streptophyta</taxon>
        <taxon>Embryophyta</taxon>
        <taxon>Tracheophyta</taxon>
        <taxon>Spermatophyta</taxon>
        <taxon>Magnoliopsida</taxon>
        <taxon>eudicotyledons</taxon>
        <taxon>Gunneridae</taxon>
        <taxon>Pentapetalae</taxon>
        <taxon>asterids</taxon>
        <taxon>lamiids</taxon>
        <taxon>Solanales</taxon>
        <taxon>Solanaceae</taxon>
        <taxon>Solanoideae</taxon>
        <taxon>Datureae</taxon>
        <taxon>Datura</taxon>
    </lineage>
</organism>
<protein>
    <submittedName>
        <fullName evidence="1">Uncharacterized protein</fullName>
    </submittedName>
</protein>
<gene>
    <name evidence="1" type="ORF">HAX54_021046</name>
</gene>
<evidence type="ECO:0000313" key="1">
    <source>
        <dbReference type="EMBL" id="MCD9637644.1"/>
    </source>
</evidence>
<reference evidence="1 2" key="1">
    <citation type="journal article" date="2021" name="BMC Genomics">
        <title>Datura genome reveals duplications of psychoactive alkaloid biosynthetic genes and high mutation rate following tissue culture.</title>
        <authorList>
            <person name="Rajewski A."/>
            <person name="Carter-House D."/>
            <person name="Stajich J."/>
            <person name="Litt A."/>
        </authorList>
    </citation>
    <scope>NUCLEOTIDE SEQUENCE [LARGE SCALE GENOMIC DNA]</scope>
    <source>
        <strain evidence="1">AR-01</strain>
    </source>
</reference>
<keyword evidence="2" id="KW-1185">Reference proteome</keyword>
<dbReference type="Proteomes" id="UP000823775">
    <property type="component" value="Unassembled WGS sequence"/>
</dbReference>
<accession>A0ABS8UUF7</accession>
<comment type="caution">
    <text evidence="1">The sequence shown here is derived from an EMBL/GenBank/DDBJ whole genome shotgun (WGS) entry which is preliminary data.</text>
</comment>
<evidence type="ECO:0000313" key="2">
    <source>
        <dbReference type="Proteomes" id="UP000823775"/>
    </source>
</evidence>